<keyword evidence="1" id="KW-1133">Transmembrane helix</keyword>
<accession>A0A259TU59</accession>
<keyword evidence="1" id="KW-0472">Membrane</keyword>
<sequence>MALDLRGYALAIFGLIVCLVAWNNERRIGAYMEGYRKRAIEIERGSGVSLITKGKERADTAGTFSNRKVFQLYYFVMLVGWIAVLVANLGSGPSEAMGDRPEQDAVAAPTSALDPEKAVLWAHAVERPSAVPSSGRST</sequence>
<organism evidence="2 3">
    <name type="scientific">Rubricoccus marinus</name>
    <dbReference type="NCBI Taxonomy" id="716817"/>
    <lineage>
        <taxon>Bacteria</taxon>
        <taxon>Pseudomonadati</taxon>
        <taxon>Rhodothermota</taxon>
        <taxon>Rhodothermia</taxon>
        <taxon>Rhodothermales</taxon>
        <taxon>Rubricoccaceae</taxon>
        <taxon>Rubricoccus</taxon>
    </lineage>
</organism>
<reference evidence="2 3" key="1">
    <citation type="submission" date="2016-11" db="EMBL/GenBank/DDBJ databases">
        <title>Study of marine rhodopsin-containing bacteria.</title>
        <authorList>
            <person name="Yoshizawa S."/>
            <person name="Kumagai Y."/>
            <person name="Kogure K."/>
        </authorList>
    </citation>
    <scope>NUCLEOTIDE SEQUENCE [LARGE SCALE GENOMIC DNA]</scope>
    <source>
        <strain evidence="2 3">SG-29</strain>
    </source>
</reference>
<dbReference type="Proteomes" id="UP000216446">
    <property type="component" value="Unassembled WGS sequence"/>
</dbReference>
<feature type="transmembrane region" description="Helical" evidence="1">
    <location>
        <begin position="72"/>
        <end position="91"/>
    </location>
</feature>
<keyword evidence="1" id="KW-0812">Transmembrane</keyword>
<evidence type="ECO:0000256" key="1">
    <source>
        <dbReference type="SAM" id="Phobius"/>
    </source>
</evidence>
<dbReference type="AlphaFoldDB" id="A0A259TU59"/>
<dbReference type="OrthoDB" id="9896147at2"/>
<dbReference type="EMBL" id="MQWB01000011">
    <property type="protein sequence ID" value="OZC01305.1"/>
    <property type="molecule type" value="Genomic_DNA"/>
</dbReference>
<feature type="transmembrane region" description="Helical" evidence="1">
    <location>
        <begin position="6"/>
        <end position="22"/>
    </location>
</feature>
<keyword evidence="3" id="KW-1185">Reference proteome</keyword>
<evidence type="ECO:0000313" key="2">
    <source>
        <dbReference type="EMBL" id="OZC01305.1"/>
    </source>
</evidence>
<protein>
    <submittedName>
        <fullName evidence="2">Uncharacterized protein</fullName>
    </submittedName>
</protein>
<name>A0A259TU59_9BACT</name>
<dbReference type="InParanoid" id="A0A259TU59"/>
<evidence type="ECO:0000313" key="3">
    <source>
        <dbReference type="Proteomes" id="UP000216446"/>
    </source>
</evidence>
<proteinExistence type="predicted"/>
<gene>
    <name evidence="2" type="ORF">BSZ36_17820</name>
</gene>
<comment type="caution">
    <text evidence="2">The sequence shown here is derived from an EMBL/GenBank/DDBJ whole genome shotgun (WGS) entry which is preliminary data.</text>
</comment>
<dbReference type="RefSeq" id="WP_094551778.1">
    <property type="nucleotide sequence ID" value="NZ_MQWB01000011.1"/>
</dbReference>